<keyword evidence="2" id="KW-0813">Transport</keyword>
<dbReference type="Pfam" id="PF00005">
    <property type="entry name" value="ABC_tran"/>
    <property type="match status" value="1"/>
</dbReference>
<keyword evidence="4" id="KW-1003">Cell membrane</keyword>
<gene>
    <name evidence="9" type="ORF">BSIN_3085</name>
</gene>
<evidence type="ECO:0000256" key="2">
    <source>
        <dbReference type="ARBA" id="ARBA00022448"/>
    </source>
</evidence>
<evidence type="ECO:0000313" key="10">
    <source>
        <dbReference type="Proteomes" id="UP000198460"/>
    </source>
</evidence>
<dbReference type="GO" id="GO:0016887">
    <property type="term" value="F:ATP hydrolysis activity"/>
    <property type="evidence" value="ECO:0007669"/>
    <property type="project" value="InterPro"/>
</dbReference>
<accession>A0A238H3Z6</accession>
<dbReference type="PANTHER" id="PTHR42711">
    <property type="entry name" value="ABC TRANSPORTER ATP-BINDING PROTEIN"/>
    <property type="match status" value="1"/>
</dbReference>
<keyword evidence="7 9" id="KW-0067">ATP-binding</keyword>
<evidence type="ECO:0000256" key="7">
    <source>
        <dbReference type="ARBA" id="ARBA00022840"/>
    </source>
</evidence>
<evidence type="ECO:0000256" key="1">
    <source>
        <dbReference type="ARBA" id="ARBA00005417"/>
    </source>
</evidence>
<dbReference type="PROSITE" id="PS50893">
    <property type="entry name" value="ABC_TRANSPORTER_2"/>
    <property type="match status" value="1"/>
</dbReference>
<sequence length="340" mass="36551">MPPMSVSFPALLRAILDPRHAFDWPRLFGTQQPPARHAPQAALSAAAIDVAAGDFRFVAHDVRFRLGAVTAIVGPNGAGKSTLLETLLGFRRGGRDVRVLDAPAPRFMREPASLRRLGAQLQKVEYPDHARVDEIVALHRAMYRRADPDVTAALGIGELLGKPCRALSKGQRQRVDLYVALAHRPELAVLDEPFTGLDRRYAGAVTGLLRARAAATSVAMICHSADELALVDDLVWVRDGGIRYQGAKDALIAASVGRARAALHCRDAAEARALRARLAGLPGVVNVRAPQPLVAEAFGDATLHARVHALVGEQGIQHLELAPSTLEDLLRVCTEGPRDA</sequence>
<evidence type="ECO:0000313" key="9">
    <source>
        <dbReference type="EMBL" id="SMF99897.1"/>
    </source>
</evidence>
<dbReference type="InterPro" id="IPR003439">
    <property type="entry name" value="ABC_transporter-like_ATP-bd"/>
</dbReference>
<protein>
    <submittedName>
        <fullName evidence="9">Putative ABC transporter ATP-binding protein</fullName>
    </submittedName>
</protein>
<evidence type="ECO:0000256" key="5">
    <source>
        <dbReference type="ARBA" id="ARBA00022519"/>
    </source>
</evidence>
<dbReference type="InterPro" id="IPR050763">
    <property type="entry name" value="ABC_transporter_ATP-binding"/>
</dbReference>
<keyword evidence="6" id="KW-0547">Nucleotide-binding</keyword>
<dbReference type="SMART" id="SM00382">
    <property type="entry name" value="AAA"/>
    <property type="match status" value="1"/>
</dbReference>
<evidence type="ECO:0000256" key="4">
    <source>
        <dbReference type="ARBA" id="ARBA00022475"/>
    </source>
</evidence>
<dbReference type="GO" id="GO:0005524">
    <property type="term" value="F:ATP binding"/>
    <property type="evidence" value="ECO:0007669"/>
    <property type="project" value="UniProtKB-KW"/>
</dbReference>
<comment type="similarity">
    <text evidence="1">Belongs to the ABC transporter superfamily.</text>
</comment>
<dbReference type="Proteomes" id="UP000198460">
    <property type="component" value="Unassembled WGS sequence"/>
</dbReference>
<evidence type="ECO:0000259" key="8">
    <source>
        <dbReference type="PROSITE" id="PS50893"/>
    </source>
</evidence>
<name>A0A238H3Z6_9BURK</name>
<feature type="domain" description="ABC transporter" evidence="8">
    <location>
        <begin position="38"/>
        <end position="264"/>
    </location>
</feature>
<evidence type="ECO:0000256" key="3">
    <source>
        <dbReference type="ARBA" id="ARBA00022458"/>
    </source>
</evidence>
<proteinExistence type="inferred from homology"/>
<dbReference type="SUPFAM" id="SSF52540">
    <property type="entry name" value="P-loop containing nucleoside triphosphate hydrolases"/>
    <property type="match status" value="1"/>
</dbReference>
<reference evidence="9 10" key="1">
    <citation type="submission" date="2017-04" db="EMBL/GenBank/DDBJ databases">
        <authorList>
            <person name="Afonso C.L."/>
            <person name="Miller P.J."/>
            <person name="Scott M.A."/>
            <person name="Spackman E."/>
            <person name="Goraichik I."/>
            <person name="Dimitrov K.M."/>
            <person name="Suarez D.L."/>
            <person name="Swayne D.E."/>
        </authorList>
    </citation>
    <scope>NUCLEOTIDE SEQUENCE [LARGE SCALE GENOMIC DNA]</scope>
    <source>
        <strain evidence="9">LMG 28154</strain>
    </source>
</reference>
<dbReference type="PANTHER" id="PTHR42711:SF5">
    <property type="entry name" value="ABC TRANSPORTER ATP-BINDING PROTEIN NATA"/>
    <property type="match status" value="1"/>
</dbReference>
<evidence type="ECO:0000256" key="6">
    <source>
        <dbReference type="ARBA" id="ARBA00022741"/>
    </source>
</evidence>
<dbReference type="Gene3D" id="3.40.50.300">
    <property type="entry name" value="P-loop containing nucleotide triphosphate hydrolases"/>
    <property type="match status" value="1"/>
</dbReference>
<organism evidence="9 10">
    <name type="scientific">Burkholderia singularis</name>
    <dbReference type="NCBI Taxonomy" id="1503053"/>
    <lineage>
        <taxon>Bacteria</taxon>
        <taxon>Pseudomonadati</taxon>
        <taxon>Pseudomonadota</taxon>
        <taxon>Betaproteobacteria</taxon>
        <taxon>Burkholderiales</taxon>
        <taxon>Burkholderiaceae</taxon>
        <taxon>Burkholderia</taxon>
        <taxon>pseudomallei group</taxon>
    </lineage>
</organism>
<dbReference type="InterPro" id="IPR003593">
    <property type="entry name" value="AAA+_ATPase"/>
</dbReference>
<keyword evidence="3" id="KW-0536">Nodulation</keyword>
<keyword evidence="5" id="KW-0472">Membrane</keyword>
<dbReference type="InterPro" id="IPR027417">
    <property type="entry name" value="P-loop_NTPase"/>
</dbReference>
<dbReference type="EMBL" id="FXAN01000046">
    <property type="protein sequence ID" value="SMF99897.1"/>
    <property type="molecule type" value="Genomic_DNA"/>
</dbReference>
<keyword evidence="5" id="KW-0997">Cell inner membrane</keyword>
<dbReference type="AlphaFoldDB" id="A0A238H3Z6"/>